<dbReference type="GO" id="GO:0005762">
    <property type="term" value="C:mitochondrial large ribosomal subunit"/>
    <property type="evidence" value="ECO:0007669"/>
    <property type="project" value="InterPro"/>
</dbReference>
<dbReference type="EMBL" id="CP118376">
    <property type="protein sequence ID" value="WFD43452.1"/>
    <property type="molecule type" value="Genomic_DNA"/>
</dbReference>
<dbReference type="Proteomes" id="UP001214628">
    <property type="component" value="Chromosome 2"/>
</dbReference>
<evidence type="ECO:0000313" key="3">
    <source>
        <dbReference type="EMBL" id="WFD43452.1"/>
    </source>
</evidence>
<dbReference type="InterPro" id="IPR037507">
    <property type="entry name" value="Ribosomal_mL59"/>
</dbReference>
<dbReference type="InterPro" id="IPR040922">
    <property type="entry name" value="Ribosomal_mL59_dom"/>
</dbReference>
<protein>
    <recommendedName>
        <fullName evidence="2">Large ribosomal subunit protein mL59 domain-containing protein</fullName>
    </recommendedName>
</protein>
<organism evidence="3 4">
    <name type="scientific">Malassezia psittaci</name>
    <dbReference type="NCBI Taxonomy" id="1821823"/>
    <lineage>
        <taxon>Eukaryota</taxon>
        <taxon>Fungi</taxon>
        <taxon>Dikarya</taxon>
        <taxon>Basidiomycota</taxon>
        <taxon>Ustilaginomycotina</taxon>
        <taxon>Malasseziomycetes</taxon>
        <taxon>Malasseziales</taxon>
        <taxon>Malasseziaceae</taxon>
        <taxon>Malassezia</taxon>
    </lineage>
</organism>
<evidence type="ECO:0000313" key="4">
    <source>
        <dbReference type="Proteomes" id="UP001214628"/>
    </source>
</evidence>
<sequence length="204" mass="23670">MAFAPSRIVARGKPSEILARYTSWRTQAQKDGVKAYHFKGETSLEADVDKRAFQHWKNIQTDRWTPPRYSQRRQAQLVFAAFQSGNLDAVKASPKYAKFIERLDRQATHEVFNPLPTQSLPKLPRLSPQQDQKEAMRIAKQAYDRGPYAGRATKKMFKGSKADRQAPLRHQRIQENMSRMDSMVEEWRRDRLTAKNKTKPVSPL</sequence>
<name>A0AAF0JDX5_9BASI</name>
<accession>A0AAF0JDX5</accession>
<gene>
    <name evidence="3" type="ORF">MPSI1_002114</name>
</gene>
<dbReference type="GO" id="GO:0003735">
    <property type="term" value="F:structural constituent of ribosome"/>
    <property type="evidence" value="ECO:0007669"/>
    <property type="project" value="InterPro"/>
</dbReference>
<dbReference type="PANTHER" id="PTHR28041">
    <property type="entry name" value="54S RIBOSOMAL PROTEIN L25, MITOCHONDRIAL"/>
    <property type="match status" value="1"/>
</dbReference>
<evidence type="ECO:0000256" key="1">
    <source>
        <dbReference type="SAM" id="MobiDB-lite"/>
    </source>
</evidence>
<keyword evidence="4" id="KW-1185">Reference proteome</keyword>
<dbReference type="Pfam" id="PF18126">
    <property type="entry name" value="Mitoc_mL59"/>
    <property type="match status" value="1"/>
</dbReference>
<proteinExistence type="predicted"/>
<evidence type="ECO:0000259" key="2">
    <source>
        <dbReference type="Pfam" id="PF18126"/>
    </source>
</evidence>
<dbReference type="PANTHER" id="PTHR28041:SF1">
    <property type="entry name" value="LARGE RIBOSOMAL SUBUNIT PROTEIN ML59"/>
    <property type="match status" value="1"/>
</dbReference>
<dbReference type="AlphaFoldDB" id="A0AAF0JDX5"/>
<reference evidence="3" key="1">
    <citation type="submission" date="2023-02" db="EMBL/GenBank/DDBJ databases">
        <title>Mating type loci evolution in Malassezia.</title>
        <authorList>
            <person name="Coelho M.A."/>
        </authorList>
    </citation>
    <scope>NUCLEOTIDE SEQUENCE</scope>
    <source>
        <strain evidence="3">CBS 14136</strain>
    </source>
</reference>
<feature type="domain" description="Large ribosomal subunit protein mL59" evidence="2">
    <location>
        <begin position="35"/>
        <end position="188"/>
    </location>
</feature>
<feature type="region of interest" description="Disordered" evidence="1">
    <location>
        <begin position="149"/>
        <end position="182"/>
    </location>
</feature>